<dbReference type="EMBL" id="CP025682">
    <property type="protein sequence ID" value="AUN93590.1"/>
    <property type="molecule type" value="Genomic_DNA"/>
</dbReference>
<evidence type="ECO:0000313" key="9">
    <source>
        <dbReference type="Proteomes" id="UP000242205"/>
    </source>
</evidence>
<keyword evidence="3" id="KW-0472">Membrane</keyword>
<protein>
    <submittedName>
        <fullName evidence="8">Branched-chain amino acid ABC transporter ATP-binding protein</fullName>
    </submittedName>
</protein>
<dbReference type="PROSITE" id="PS50893">
    <property type="entry name" value="ABC_TRANSPORTER_2"/>
    <property type="match status" value="1"/>
</dbReference>
<dbReference type="CDD" id="cd03224">
    <property type="entry name" value="ABC_TM1139_LivF_branched"/>
    <property type="match status" value="1"/>
</dbReference>
<organism evidence="8 9">
    <name type="scientific">Pseudazoarcus pumilus</name>
    <dbReference type="NCBI Taxonomy" id="2067960"/>
    <lineage>
        <taxon>Bacteria</taxon>
        <taxon>Pseudomonadati</taxon>
        <taxon>Pseudomonadota</taxon>
        <taxon>Betaproteobacteria</taxon>
        <taxon>Rhodocyclales</taxon>
        <taxon>Zoogloeaceae</taxon>
        <taxon>Pseudazoarcus</taxon>
    </lineage>
</organism>
<evidence type="ECO:0000256" key="4">
    <source>
        <dbReference type="ARBA" id="ARBA00022741"/>
    </source>
</evidence>
<dbReference type="PANTHER" id="PTHR43820:SF4">
    <property type="entry name" value="HIGH-AFFINITY BRANCHED-CHAIN AMINO ACID TRANSPORT ATP-BINDING PROTEIN LIVF"/>
    <property type="match status" value="1"/>
</dbReference>
<sequence length="242" mass="25958">MTQMLLRISDLQVAYGHVQAVRGVSIEVGDGDFVAVIGSNGAGKSSTMKALSGVVQPVAGRIEFDGEDVTGQPSHAMVRRGLAMVPEGRHVFSDQTVEDNLRVGAFVFSREPAKVEEAIEHAYELFPRLAERRAQLAGSLSGGEQQMLAIARGLASSPRLLVIDELSLGLAPKILEMLFPVLVELNKEGLAVLLVEQLANQALAVSRRAYVMENGVVSISGESRALASDPRVMEAYLGRRGH</sequence>
<dbReference type="InterPro" id="IPR003593">
    <property type="entry name" value="AAA+_ATPase"/>
</dbReference>
<dbReference type="RefSeq" id="WP_102245664.1">
    <property type="nucleotide sequence ID" value="NZ_CP025682.1"/>
</dbReference>
<feature type="domain" description="ABC transporter" evidence="7">
    <location>
        <begin position="6"/>
        <end position="239"/>
    </location>
</feature>
<dbReference type="PROSITE" id="PS00211">
    <property type="entry name" value="ABC_TRANSPORTER_1"/>
    <property type="match status" value="1"/>
</dbReference>
<evidence type="ECO:0000256" key="3">
    <source>
        <dbReference type="ARBA" id="ARBA00022475"/>
    </source>
</evidence>
<dbReference type="Pfam" id="PF00005">
    <property type="entry name" value="ABC_tran"/>
    <property type="match status" value="1"/>
</dbReference>
<dbReference type="InterPro" id="IPR052156">
    <property type="entry name" value="BCAA_Transport_ATP-bd_LivF"/>
</dbReference>
<keyword evidence="4" id="KW-0547">Nucleotide-binding</keyword>
<dbReference type="Gene3D" id="3.40.50.300">
    <property type="entry name" value="P-loop containing nucleotide triphosphate hydrolases"/>
    <property type="match status" value="1"/>
</dbReference>
<dbReference type="InterPro" id="IPR003439">
    <property type="entry name" value="ABC_transporter-like_ATP-bd"/>
</dbReference>
<accession>A0A2I6S2U3</accession>
<dbReference type="Proteomes" id="UP000242205">
    <property type="component" value="Chromosome"/>
</dbReference>
<evidence type="ECO:0000256" key="2">
    <source>
        <dbReference type="ARBA" id="ARBA00022448"/>
    </source>
</evidence>
<evidence type="ECO:0000256" key="6">
    <source>
        <dbReference type="ARBA" id="ARBA00022970"/>
    </source>
</evidence>
<keyword evidence="9" id="KW-1185">Reference proteome</keyword>
<dbReference type="SUPFAM" id="SSF52540">
    <property type="entry name" value="P-loop containing nucleoside triphosphate hydrolases"/>
    <property type="match status" value="1"/>
</dbReference>
<dbReference type="InterPro" id="IPR017871">
    <property type="entry name" value="ABC_transporter-like_CS"/>
</dbReference>
<name>A0A2I6S2U3_9RHOO</name>
<dbReference type="GO" id="GO:0005524">
    <property type="term" value="F:ATP binding"/>
    <property type="evidence" value="ECO:0007669"/>
    <property type="project" value="UniProtKB-KW"/>
</dbReference>
<keyword evidence="5 8" id="KW-0067">ATP-binding</keyword>
<evidence type="ECO:0000259" key="7">
    <source>
        <dbReference type="PROSITE" id="PS50893"/>
    </source>
</evidence>
<dbReference type="OrthoDB" id="9776369at2"/>
<reference evidence="8 9" key="1">
    <citation type="submission" date="2018-01" db="EMBL/GenBank/DDBJ databases">
        <authorList>
            <person name="Fu G.-Y."/>
        </authorList>
    </citation>
    <scope>NUCLEOTIDE SEQUENCE [LARGE SCALE GENOMIC DNA]</scope>
    <source>
        <strain evidence="8 9">SY39</strain>
    </source>
</reference>
<dbReference type="SMART" id="SM00382">
    <property type="entry name" value="AAA"/>
    <property type="match status" value="1"/>
</dbReference>
<evidence type="ECO:0000313" key="8">
    <source>
        <dbReference type="EMBL" id="AUN93590.1"/>
    </source>
</evidence>
<dbReference type="InterPro" id="IPR027417">
    <property type="entry name" value="P-loop_NTPase"/>
</dbReference>
<dbReference type="GO" id="GO:0016887">
    <property type="term" value="F:ATP hydrolysis activity"/>
    <property type="evidence" value="ECO:0007669"/>
    <property type="project" value="InterPro"/>
</dbReference>
<keyword evidence="2" id="KW-0813">Transport</keyword>
<dbReference type="GO" id="GO:0015807">
    <property type="term" value="P:L-amino acid transport"/>
    <property type="evidence" value="ECO:0007669"/>
    <property type="project" value="TreeGrafter"/>
</dbReference>
<dbReference type="KEGG" id="atw:C0099_00755"/>
<proteinExistence type="inferred from homology"/>
<dbReference type="AlphaFoldDB" id="A0A2I6S2U3"/>
<evidence type="ECO:0000256" key="5">
    <source>
        <dbReference type="ARBA" id="ARBA00022840"/>
    </source>
</evidence>
<keyword evidence="3" id="KW-1003">Cell membrane</keyword>
<keyword evidence="6" id="KW-0029">Amino-acid transport</keyword>
<dbReference type="GO" id="GO:0015658">
    <property type="term" value="F:branched-chain amino acid transmembrane transporter activity"/>
    <property type="evidence" value="ECO:0007669"/>
    <property type="project" value="TreeGrafter"/>
</dbReference>
<gene>
    <name evidence="8" type="primary">livF</name>
    <name evidence="8" type="ORF">C0099_00755</name>
</gene>
<dbReference type="PANTHER" id="PTHR43820">
    <property type="entry name" value="HIGH-AFFINITY BRANCHED-CHAIN AMINO ACID TRANSPORT ATP-BINDING PROTEIN LIVF"/>
    <property type="match status" value="1"/>
</dbReference>
<comment type="similarity">
    <text evidence="1">Belongs to the ABC transporter superfamily.</text>
</comment>
<evidence type="ECO:0000256" key="1">
    <source>
        <dbReference type="ARBA" id="ARBA00005417"/>
    </source>
</evidence>